<gene>
    <name evidence="1" type="ORF">M5X12_18935</name>
</gene>
<accession>A0ABT4H0V8</accession>
<dbReference type="EMBL" id="JAMDNP010000036">
    <property type="protein sequence ID" value="MCY9762615.1"/>
    <property type="molecule type" value="Genomic_DNA"/>
</dbReference>
<comment type="caution">
    <text evidence="1">The sequence shown here is derived from an EMBL/GenBank/DDBJ whole genome shotgun (WGS) entry which is preliminary data.</text>
</comment>
<organism evidence="1 2">
    <name type="scientific">Paenibacillus alvei</name>
    <name type="common">Bacillus alvei</name>
    <dbReference type="NCBI Taxonomy" id="44250"/>
    <lineage>
        <taxon>Bacteria</taxon>
        <taxon>Bacillati</taxon>
        <taxon>Bacillota</taxon>
        <taxon>Bacilli</taxon>
        <taxon>Bacillales</taxon>
        <taxon>Paenibacillaceae</taxon>
        <taxon>Paenibacillus</taxon>
    </lineage>
</organism>
<evidence type="ECO:0000313" key="1">
    <source>
        <dbReference type="EMBL" id="MCY9762615.1"/>
    </source>
</evidence>
<dbReference type="Proteomes" id="UP001527181">
    <property type="component" value="Unassembled WGS sequence"/>
</dbReference>
<feature type="non-terminal residue" evidence="1">
    <location>
        <position position="319"/>
    </location>
</feature>
<keyword evidence="2" id="KW-1185">Reference proteome</keyword>
<proteinExistence type="predicted"/>
<evidence type="ECO:0000313" key="2">
    <source>
        <dbReference type="Proteomes" id="UP001527181"/>
    </source>
</evidence>
<name>A0ABT4H0V8_PAEAL</name>
<reference evidence="1 2" key="1">
    <citation type="submission" date="2022-05" db="EMBL/GenBank/DDBJ databases">
        <title>Genome Sequencing of Bee-Associated Microbes.</title>
        <authorList>
            <person name="Dunlap C."/>
        </authorList>
    </citation>
    <scope>NUCLEOTIDE SEQUENCE [LARGE SCALE GENOMIC DNA]</scope>
    <source>
        <strain evidence="1 2">NRRL B-04010</strain>
    </source>
</reference>
<protein>
    <submittedName>
        <fullName evidence="1">Uncharacterized protein</fullName>
    </submittedName>
</protein>
<sequence length="319" mass="34396">MAFKHGVYVKERGTKITGQRSVDSAIPVVFGTAPKGLVSVPVVVRSYSEAVNEFGFSDDFDTYTLSEFIDAHFNLNKQSYAILVNIADLTTFKKASTANVDLTDAVTKTDILYPNLDSVKLKKDKDLVKGTDYTVEHDDEGYLVITIPAGSTVTLPAAGLSLTCDVFDPSKIKAADVIGSVNPTTGKKTGFEILDEIIPKYSVVPSIILAPKFSTDPIVDAAMTAKAQSINGMFKAFVLSDMDTKTIKTKQKAIESKKVGDPGQYLFWPKVTRNGRIYHMSSILAGVICQMDADNEGIPSSSPSNRSMPIDGCVLADGT</sequence>